<gene>
    <name evidence="1" type="ordered locus">Mhar_0116</name>
</gene>
<proteinExistence type="predicted"/>
<dbReference type="STRING" id="1110509.Mhar_0116"/>
<dbReference type="EMBL" id="CP003117">
    <property type="protein sequence ID" value="AET63508.1"/>
    <property type="molecule type" value="Genomic_DNA"/>
</dbReference>
<evidence type="ECO:0000313" key="2">
    <source>
        <dbReference type="Proteomes" id="UP000005877"/>
    </source>
</evidence>
<reference evidence="1 2" key="1">
    <citation type="journal article" date="2012" name="PLoS ONE">
        <title>The genome characteristics and predicted function of methyl-group oxidation pathway in the obligate aceticlastic methanogens, Methanosaeta spp.</title>
        <authorList>
            <person name="Zhu J."/>
            <person name="Zheng H."/>
            <person name="Ai G."/>
            <person name="Zhang G."/>
            <person name="Liu D."/>
            <person name="Liu X."/>
            <person name="Dong X."/>
        </authorList>
    </citation>
    <scope>NUCLEOTIDE SEQUENCE [LARGE SCALE GENOMIC DNA]</scope>
    <source>
        <strain evidence="1 2">6Ac</strain>
    </source>
</reference>
<name>G7WKM9_METH6</name>
<dbReference type="AlphaFoldDB" id="G7WKM9"/>
<dbReference type="HOGENOM" id="CLU_2079416_0_0_2"/>
<dbReference type="KEGG" id="mhi:Mhar_0116"/>
<protein>
    <submittedName>
        <fullName evidence="1">Uncharacterized protein</fullName>
    </submittedName>
</protein>
<keyword evidence="2" id="KW-1185">Reference proteome</keyword>
<dbReference type="PATRIC" id="fig|1110509.7.peg.125"/>
<organism evidence="1 2">
    <name type="scientific">Methanothrix harundinacea (strain 6Ac)</name>
    <name type="common">Methanosaeta harundinacea</name>
    <dbReference type="NCBI Taxonomy" id="1110509"/>
    <lineage>
        <taxon>Archaea</taxon>
        <taxon>Methanobacteriati</taxon>
        <taxon>Methanobacteriota</taxon>
        <taxon>Stenosarchaea group</taxon>
        <taxon>Methanomicrobia</taxon>
        <taxon>Methanotrichales</taxon>
        <taxon>Methanotrichaceae</taxon>
        <taxon>Methanothrix</taxon>
    </lineage>
</organism>
<accession>G7WKM9</accession>
<evidence type="ECO:0000313" key="1">
    <source>
        <dbReference type="EMBL" id="AET63508.1"/>
    </source>
</evidence>
<dbReference type="Proteomes" id="UP000005877">
    <property type="component" value="Chromosome"/>
</dbReference>
<sequence>MVLALSGPLASATLWSSGIYGLGYGSFSSASMSVRSEDGVVKLGSYGIPTTPQVSKVPAVQLGSYGIQDVKAAETPGALQLSGYFQNMGSYTNMYFTPILGGTFGGGGGSGGCSSCG</sequence>